<sequence>MRGVFSLQCSGIFSKKIFKIFICDHLGTATFVTNSQAEATQFFLNLPFGETMLEQTDGSYDNPFKFNAKELDDDTGLYYYGARYYNPRLSIWYGVDPLAEKFPSWSPYNYTFDNPVNYIDPDGRAPEWIRGTDGKKVTYKKNSDGSLTWSKNVTADTKRIGNSLARTNEGMNRLNSASNAKHEVEFKINKKKDDSKAFGYTEPEYKLNKEAGKYELSKMKIVIFEGTLKTKSKEVSESKGLLWSAEALEYGKLHDNGDVDGMISATAAHEIWHATDAKNIEDARYNANNEGKKGFKKRETEAAPESSEYKVLKQLNKK</sequence>
<proteinExistence type="predicted"/>
<comment type="caution">
    <text evidence="2">The sequence shown here is derived from an EMBL/GenBank/DDBJ whole genome shotgun (WGS) entry which is preliminary data.</text>
</comment>
<evidence type="ECO:0000313" key="3">
    <source>
        <dbReference type="Proteomes" id="UP000603715"/>
    </source>
</evidence>
<evidence type="ECO:0000256" key="1">
    <source>
        <dbReference type="SAM" id="MobiDB-lite"/>
    </source>
</evidence>
<evidence type="ECO:0000313" key="2">
    <source>
        <dbReference type="EMBL" id="MBD3906420.1"/>
    </source>
</evidence>
<protein>
    <submittedName>
        <fullName evidence="2">RHS repeat-associated core domain-containing protein</fullName>
    </submittedName>
</protein>
<dbReference type="Gene3D" id="2.180.10.10">
    <property type="entry name" value="RHS repeat-associated core"/>
    <property type="match status" value="1"/>
</dbReference>
<dbReference type="NCBIfam" id="TIGR03696">
    <property type="entry name" value="Rhs_assc_core"/>
    <property type="match status" value="1"/>
</dbReference>
<dbReference type="EMBL" id="JACXXP010000031">
    <property type="protein sequence ID" value="MBD3906420.1"/>
    <property type="molecule type" value="Genomic_DNA"/>
</dbReference>
<dbReference type="Proteomes" id="UP000603715">
    <property type="component" value="Unassembled WGS sequence"/>
</dbReference>
<gene>
    <name evidence="2" type="ORF">IEW27_17695</name>
</gene>
<feature type="compositionally biased region" description="Basic and acidic residues" evidence="1">
    <location>
        <begin position="287"/>
        <end position="311"/>
    </location>
</feature>
<dbReference type="RefSeq" id="WP_191180835.1">
    <property type="nucleotide sequence ID" value="NZ_JACXXP010000031.1"/>
</dbReference>
<keyword evidence="3" id="KW-1185">Reference proteome</keyword>
<dbReference type="PANTHER" id="PTHR32305">
    <property type="match status" value="1"/>
</dbReference>
<reference evidence="3" key="1">
    <citation type="submission" date="2023-07" db="EMBL/GenBank/DDBJ databases">
        <title>Description of novel Chryseobacterium sp. strain C-2.</title>
        <authorList>
            <person name="Saticioglu I.B."/>
        </authorList>
    </citation>
    <scope>NUCLEOTIDE SEQUENCE [LARGE SCALE GENOMIC DNA]</scope>
    <source>
        <strain evidence="3">C-2</strain>
    </source>
</reference>
<dbReference type="InterPro" id="IPR050708">
    <property type="entry name" value="T6SS_VgrG/RHS"/>
</dbReference>
<dbReference type="InterPro" id="IPR022385">
    <property type="entry name" value="Rhs_assc_core"/>
</dbReference>
<name>A0ABR8MC84_9FLAO</name>
<accession>A0ABR8MC84</accession>
<organism evidence="2 3">
    <name type="scientific">Chryseobacterium muglaense</name>
    <dbReference type="NCBI Taxonomy" id="2893752"/>
    <lineage>
        <taxon>Bacteria</taxon>
        <taxon>Pseudomonadati</taxon>
        <taxon>Bacteroidota</taxon>
        <taxon>Flavobacteriia</taxon>
        <taxon>Flavobacteriales</taxon>
        <taxon>Weeksellaceae</taxon>
        <taxon>Chryseobacterium group</taxon>
        <taxon>Chryseobacterium</taxon>
    </lineage>
</organism>
<feature type="region of interest" description="Disordered" evidence="1">
    <location>
        <begin position="287"/>
        <end position="318"/>
    </location>
</feature>
<dbReference type="PANTHER" id="PTHR32305:SF15">
    <property type="entry name" value="PROTEIN RHSA-RELATED"/>
    <property type="match status" value="1"/>
</dbReference>